<dbReference type="EMBL" id="CP121196">
    <property type="protein sequence ID" value="XBH17019.1"/>
    <property type="molecule type" value="Genomic_DNA"/>
</dbReference>
<evidence type="ECO:0000256" key="6">
    <source>
        <dbReference type="RuleBase" id="RU366067"/>
    </source>
</evidence>
<keyword evidence="6" id="KW-0720">Serine protease</keyword>
<dbReference type="GO" id="GO:0070009">
    <property type="term" value="F:serine-type aminopeptidase activity"/>
    <property type="evidence" value="ECO:0007669"/>
    <property type="project" value="UniProtKB-UniRule"/>
</dbReference>
<gene>
    <name evidence="7" type="ORF">P8935_20900</name>
</gene>
<sequence length="691" mass="75520">MSYCFRRCVQVLVVALLAAAPVIRAEEGMWTFDNPPLKQLAAKYNFHPTQEWLDHLRLSSVRLNDGGSGSFVSPDGLLLTNHHVARGQLQKNSTAEHDYLLNGFYAATPDQEMKSPDLEINVLVSMEDVTAKVQGAAKGVSDEKQALKAREAAIAAITKEGKDKTGLRSDVVSFYNGGEYWLYQYKVYTDVRLVFAPEQQAAFFGGDPDNFTYPRYDLDMALFRVYDNGKPLHTDNFLKWSAKGAAPGELIFISGHPGSTSRQDTMAQLLVERDVVEPAVTDYLKRRIAAAQEYAAKGPEQARQVGSTIFGLQNSLKVYVGRTEALADKNLIAKKQADEDDFRKKVAANPEWQKEFGGAWETIAKAEELVKPEFRYQIYRRTDSRLFSIALLLVQYAAEMKKPDGERLAQFHDANLQSLKFQLLSPAPITTDTEKLFMKTALGLGAEKLGKDDPYVQAVLHGGPVDTTVDSMVDGTKLGDVAVRKALMDGGEAAIAASTDPMIVAARRVDPIVRASQKKMRDTVSSVVTPAGEKLGKARFLVYGKNAYPDATFTLRLSYGTVDGYPYNGTVAPPITTFYGLYDRADSFGNKAPFDLTPKEAAALGKIELSTPLDFVSTGDIIGGNSGSPVVNHAGELVGLIFDGNIESLAGDFVYDGTKNRAVAVHSSGMIEGLRKLYGADALADELQGKK</sequence>
<evidence type="ECO:0000256" key="2">
    <source>
        <dbReference type="ARBA" id="ARBA00022438"/>
    </source>
</evidence>
<feature type="chain" id="PRO_5043096053" description="Dipeptidyl-peptidase" evidence="6">
    <location>
        <begin position="26"/>
        <end position="691"/>
    </location>
</feature>
<feature type="signal peptide" evidence="6">
    <location>
        <begin position="1"/>
        <end position="25"/>
    </location>
</feature>
<dbReference type="GO" id="GO:0043171">
    <property type="term" value="P:peptide catabolic process"/>
    <property type="evidence" value="ECO:0007669"/>
    <property type="project" value="UniProtKB-UniRule"/>
</dbReference>
<dbReference type="SUPFAM" id="SSF50494">
    <property type="entry name" value="Trypsin-like serine proteases"/>
    <property type="match status" value="1"/>
</dbReference>
<evidence type="ECO:0000256" key="4">
    <source>
        <dbReference type="ARBA" id="ARBA00022729"/>
    </source>
</evidence>
<dbReference type="InterPro" id="IPR019500">
    <property type="entry name" value="Pep_S46"/>
</dbReference>
<evidence type="ECO:0000313" key="7">
    <source>
        <dbReference type="EMBL" id="XBH17019.1"/>
    </source>
</evidence>
<dbReference type="InterPro" id="IPR043504">
    <property type="entry name" value="Peptidase_S1_PA_chymotrypsin"/>
</dbReference>
<name>A0AAU7DI54_9BACT</name>
<organism evidence="7">
    <name type="scientific">Telmatobacter sp. DSM 110680</name>
    <dbReference type="NCBI Taxonomy" id="3036704"/>
    <lineage>
        <taxon>Bacteria</taxon>
        <taxon>Pseudomonadati</taxon>
        <taxon>Acidobacteriota</taxon>
        <taxon>Terriglobia</taxon>
        <taxon>Terriglobales</taxon>
        <taxon>Acidobacteriaceae</taxon>
        <taxon>Telmatobacter</taxon>
    </lineage>
</organism>
<dbReference type="EC" id="3.4.14.-" evidence="6"/>
<evidence type="ECO:0000256" key="3">
    <source>
        <dbReference type="ARBA" id="ARBA00022670"/>
    </source>
</evidence>
<keyword evidence="5 6" id="KW-0378">Hydrolase</keyword>
<dbReference type="InterPro" id="IPR009003">
    <property type="entry name" value="Peptidase_S1_PA"/>
</dbReference>
<dbReference type="PANTHER" id="PTHR38469">
    <property type="entry name" value="PERIPLASMIC PEPTIDASE SUBFAMILY S1B"/>
    <property type="match status" value="1"/>
</dbReference>
<keyword evidence="4 6" id="KW-0732">Signal</keyword>
<comment type="function">
    <text evidence="6">Catalyzes the removal of dipeptides from the N-terminus of oligopeptides.</text>
</comment>
<dbReference type="GO" id="GO:0006508">
    <property type="term" value="P:proteolysis"/>
    <property type="evidence" value="ECO:0007669"/>
    <property type="project" value="UniProtKB-KW"/>
</dbReference>
<accession>A0AAU7DI54</accession>
<keyword evidence="3 6" id="KW-0645">Protease</keyword>
<keyword evidence="2 6" id="KW-0031">Aminopeptidase</keyword>
<proteinExistence type="inferred from homology"/>
<dbReference type="GO" id="GO:0008239">
    <property type="term" value="F:dipeptidyl-peptidase activity"/>
    <property type="evidence" value="ECO:0007669"/>
    <property type="project" value="UniProtKB-UniRule"/>
</dbReference>
<dbReference type="RefSeq" id="WP_348262251.1">
    <property type="nucleotide sequence ID" value="NZ_CP121196.1"/>
</dbReference>
<evidence type="ECO:0000256" key="1">
    <source>
        <dbReference type="ARBA" id="ARBA00010491"/>
    </source>
</evidence>
<dbReference type="Gene3D" id="2.40.10.10">
    <property type="entry name" value="Trypsin-like serine proteases"/>
    <property type="match status" value="1"/>
</dbReference>
<evidence type="ECO:0000256" key="5">
    <source>
        <dbReference type="ARBA" id="ARBA00022801"/>
    </source>
</evidence>
<reference evidence="7" key="1">
    <citation type="submission" date="2023-03" db="EMBL/GenBank/DDBJ databases">
        <title>Edaphobacter sp.</title>
        <authorList>
            <person name="Huber K.J."/>
            <person name="Papendorf J."/>
            <person name="Pilke C."/>
            <person name="Bunk B."/>
            <person name="Sproeer C."/>
            <person name="Pester M."/>
        </authorList>
    </citation>
    <scope>NUCLEOTIDE SEQUENCE</scope>
    <source>
        <strain evidence="7">DSM 110680</strain>
    </source>
</reference>
<dbReference type="Pfam" id="PF10459">
    <property type="entry name" value="Peptidase_S46"/>
    <property type="match status" value="1"/>
</dbReference>
<dbReference type="PANTHER" id="PTHR38469:SF1">
    <property type="entry name" value="PERIPLASMIC PEPTIDASE SUBFAMILY S1B"/>
    <property type="match status" value="1"/>
</dbReference>
<protein>
    <recommendedName>
        <fullName evidence="6">Dipeptidyl-peptidase</fullName>
        <ecNumber evidence="6">3.4.14.-</ecNumber>
    </recommendedName>
</protein>
<comment type="similarity">
    <text evidence="1 6">Belongs to the peptidase S46 family.</text>
</comment>
<dbReference type="AlphaFoldDB" id="A0AAU7DI54"/>